<organism evidence="2 3">
    <name type="scientific">Neoarthrinium moseri</name>
    <dbReference type="NCBI Taxonomy" id="1658444"/>
    <lineage>
        <taxon>Eukaryota</taxon>
        <taxon>Fungi</taxon>
        <taxon>Dikarya</taxon>
        <taxon>Ascomycota</taxon>
        <taxon>Pezizomycotina</taxon>
        <taxon>Sordariomycetes</taxon>
        <taxon>Xylariomycetidae</taxon>
        <taxon>Amphisphaeriales</taxon>
        <taxon>Apiosporaceae</taxon>
        <taxon>Neoarthrinium</taxon>
    </lineage>
</organism>
<dbReference type="SUPFAM" id="SSF54001">
    <property type="entry name" value="Cysteine proteinases"/>
    <property type="match status" value="1"/>
</dbReference>
<name>A0A9P9WH13_9PEZI</name>
<dbReference type="Gene3D" id="3.30.2140.20">
    <property type="match status" value="1"/>
</dbReference>
<dbReference type="GO" id="GO:0016407">
    <property type="term" value="F:acetyltransferase activity"/>
    <property type="evidence" value="ECO:0007669"/>
    <property type="project" value="InterPro"/>
</dbReference>
<dbReference type="Proteomes" id="UP000829685">
    <property type="component" value="Unassembled WGS sequence"/>
</dbReference>
<comment type="caution">
    <text evidence="2">The sequence shown here is derived from an EMBL/GenBank/DDBJ whole genome shotgun (WGS) entry which is preliminary data.</text>
</comment>
<dbReference type="AlphaFoldDB" id="A0A9P9WH13"/>
<evidence type="ECO:0000256" key="1">
    <source>
        <dbReference type="ARBA" id="ARBA00006547"/>
    </source>
</evidence>
<accession>A0A9P9WH13</accession>
<keyword evidence="3" id="KW-1185">Reference proteome</keyword>
<dbReference type="InterPro" id="IPR038765">
    <property type="entry name" value="Papain-like_cys_pep_sf"/>
</dbReference>
<dbReference type="PANTHER" id="PTHR11786">
    <property type="entry name" value="N-HYDROXYARYLAMINE O-ACETYLTRANSFERASE"/>
    <property type="match status" value="1"/>
</dbReference>
<dbReference type="Pfam" id="PF00797">
    <property type="entry name" value="Acetyltransf_2"/>
    <property type="match status" value="1"/>
</dbReference>
<evidence type="ECO:0000313" key="2">
    <source>
        <dbReference type="EMBL" id="KAI1862935.1"/>
    </source>
</evidence>
<sequence length="323" mass="36395">MEQVPPPALTAAQISDLLTYIKLPKALHNAPPTPELLKTLHKYMIAACPYENLSLHYGPSHTINVDPQHMFRKIVVDNRGRGGYCMEVAILYNHLLRGLGFTAYTAGARTRKRYEGVPKGEYPGWVHITSIVSFPPPSPGAVPERYAVDVAFGGDGPTAPLPLVPGYIHQNLGAQQVRLVRDWIPAQVHRTEESKSWIYQYRNGEDREWNSYYCFTETEFTPDDWEVVNWYTSLNSNSFQTTMVLINKFLGRPTDDGEMEIYGKRMLVDGVAKENLGGKTQIIEVCNTEAERTAAIAKHFGILLTEDESNAIRGWRTEIIAKN</sequence>
<proteinExistence type="inferred from homology"/>
<evidence type="ECO:0008006" key="4">
    <source>
        <dbReference type="Google" id="ProtNLM"/>
    </source>
</evidence>
<reference evidence="2" key="1">
    <citation type="submission" date="2021-03" db="EMBL/GenBank/DDBJ databases">
        <title>Revisited historic fungal species revealed as producer of novel bioactive compounds through whole genome sequencing and comparative genomics.</title>
        <authorList>
            <person name="Vignolle G.A."/>
            <person name="Hochenegger N."/>
            <person name="Mach R.L."/>
            <person name="Mach-Aigner A.R."/>
            <person name="Javad Rahimi M."/>
            <person name="Salim K.A."/>
            <person name="Chan C.M."/>
            <person name="Lim L.B.L."/>
            <person name="Cai F."/>
            <person name="Druzhinina I.S."/>
            <person name="U'Ren J.M."/>
            <person name="Derntl C."/>
        </authorList>
    </citation>
    <scope>NUCLEOTIDE SEQUENCE</scope>
    <source>
        <strain evidence="2">TUCIM 5799</strain>
    </source>
</reference>
<dbReference type="EMBL" id="JAFIMR010000026">
    <property type="protein sequence ID" value="KAI1862935.1"/>
    <property type="molecule type" value="Genomic_DNA"/>
</dbReference>
<gene>
    <name evidence="2" type="ORF">JX265_008981</name>
</gene>
<dbReference type="InterPro" id="IPR053710">
    <property type="entry name" value="Arylamine_NAT_domain_sf"/>
</dbReference>
<protein>
    <recommendedName>
        <fullName evidence="4">Arylamine N-acetyltransferase</fullName>
    </recommendedName>
</protein>
<dbReference type="PANTHER" id="PTHR11786:SF0">
    <property type="entry name" value="ARYLAMINE N-ACETYLTRANSFERASE 4-RELATED"/>
    <property type="match status" value="1"/>
</dbReference>
<evidence type="ECO:0000313" key="3">
    <source>
        <dbReference type="Proteomes" id="UP000829685"/>
    </source>
</evidence>
<dbReference type="InterPro" id="IPR001447">
    <property type="entry name" value="Arylamine_N-AcTrfase"/>
</dbReference>
<comment type="similarity">
    <text evidence="1">Belongs to the arylamine N-acetyltransferase family.</text>
</comment>